<keyword evidence="3" id="KW-1185">Reference proteome</keyword>
<accession>A0A2U9CQZ8</accession>
<evidence type="ECO:0000313" key="3">
    <source>
        <dbReference type="Proteomes" id="UP000246464"/>
    </source>
</evidence>
<feature type="region of interest" description="Disordered" evidence="1">
    <location>
        <begin position="54"/>
        <end position="83"/>
    </location>
</feature>
<proteinExistence type="predicted"/>
<sequence length="140" mass="15622">MPPYCSALACVQNKLGLSVGSGEGLRPRCLASAEGAAGLPVVSPRWSFWEWRHTHTKPSPHTSQLRGFRAQRGGSRKERPSCDRAAGLAVMDELILARVQTRGEPDPMSSESLSRHRSVQQQRHTNKVQRLSEVQLRPEW</sequence>
<reference evidence="2 3" key="1">
    <citation type="submission" date="2017-12" db="EMBL/GenBank/DDBJ databases">
        <title>Integrating genomic resources of turbot (Scophthalmus maximus) in depth evaluation of genetic and physical mapping variation across individuals.</title>
        <authorList>
            <person name="Martinez P."/>
        </authorList>
    </citation>
    <scope>NUCLEOTIDE SEQUENCE [LARGE SCALE GENOMIC DNA]</scope>
</reference>
<dbReference type="EMBL" id="CP026261">
    <property type="protein sequence ID" value="AWP19025.1"/>
    <property type="molecule type" value="Genomic_DNA"/>
</dbReference>
<feature type="region of interest" description="Disordered" evidence="1">
    <location>
        <begin position="100"/>
        <end position="140"/>
    </location>
</feature>
<dbReference type="Proteomes" id="UP000246464">
    <property type="component" value="Chromosome 19"/>
</dbReference>
<evidence type="ECO:0000256" key="1">
    <source>
        <dbReference type="SAM" id="MobiDB-lite"/>
    </source>
</evidence>
<evidence type="ECO:0000313" key="2">
    <source>
        <dbReference type="EMBL" id="AWP19025.1"/>
    </source>
</evidence>
<name>A0A2U9CQZ8_SCOMX</name>
<dbReference type="AlphaFoldDB" id="A0A2U9CQZ8"/>
<organism evidence="2 3">
    <name type="scientific">Scophthalmus maximus</name>
    <name type="common">Turbot</name>
    <name type="synonym">Psetta maxima</name>
    <dbReference type="NCBI Taxonomy" id="52904"/>
    <lineage>
        <taxon>Eukaryota</taxon>
        <taxon>Metazoa</taxon>
        <taxon>Chordata</taxon>
        <taxon>Craniata</taxon>
        <taxon>Vertebrata</taxon>
        <taxon>Euteleostomi</taxon>
        <taxon>Actinopterygii</taxon>
        <taxon>Neopterygii</taxon>
        <taxon>Teleostei</taxon>
        <taxon>Neoteleostei</taxon>
        <taxon>Acanthomorphata</taxon>
        <taxon>Carangaria</taxon>
        <taxon>Pleuronectiformes</taxon>
        <taxon>Pleuronectoidei</taxon>
        <taxon>Scophthalmidae</taxon>
        <taxon>Scophthalmus</taxon>
    </lineage>
</organism>
<protein>
    <submittedName>
        <fullName evidence="2">Uncharacterized protein</fullName>
    </submittedName>
</protein>
<gene>
    <name evidence="2" type="ORF">SMAX5B_020802</name>
</gene>